<evidence type="ECO:0000313" key="7">
    <source>
        <dbReference type="EMBL" id="QFX43672.1"/>
    </source>
</evidence>
<sequence length="34" mass="3698">MESTESGLQRCMTLSPSLPGIPLKVQLHPCMLSL</sequence>
<evidence type="ECO:0000313" key="3">
    <source>
        <dbReference type="EMBL" id="QFV26185.1"/>
    </source>
</evidence>
<dbReference type="EMBL" id="KY274508">
    <property type="protein sequence ID" value="QFV26185.1"/>
    <property type="molecule type" value="Genomic_DNA"/>
</dbReference>
<dbReference type="EMBL" id="KY315545">
    <property type="protein sequence ID" value="QFX16095.1"/>
    <property type="molecule type" value="Genomic_DNA"/>
</dbReference>
<accession>A0A1W6J525</accession>
<reference evidence="2" key="1">
    <citation type="journal article" date="2018" name="BMC Genomics">
        <title>Comparative genomic, transcriptomic, and proteomic reannotation of human herpesvirus 6.</title>
        <authorList>
            <person name="Greninger A.L."/>
            <person name="Knudsen G.M."/>
            <person name="Roychoudhury P."/>
            <person name="Hanson D.J."/>
            <person name="Sedlak R.H."/>
            <person name="Xie H."/>
            <person name="Guan J."/>
            <person name="Nguyen T."/>
            <person name="Peddu V."/>
            <person name="Boeckh M."/>
            <person name="Huang M.L."/>
            <person name="Cook L."/>
            <person name="Depledge D.P."/>
            <person name="Zerr D.M."/>
            <person name="Koelle D.M."/>
            <person name="Gantt S."/>
            <person name="Yoshikawa T."/>
            <person name="Caserta M."/>
            <person name="Hill J.A."/>
            <person name="Jerome K.R."/>
        </authorList>
    </citation>
    <scope>NUCLEOTIDE SEQUENCE</scope>
    <source>
        <strain evidence="2">HP104A5</strain>
        <strain evidence="3">HP15A11</strain>
        <strain evidence="4">HP73C5</strain>
        <strain evidence="5">HP88D9</strain>
        <strain evidence="6">HP94B11</strain>
        <strain evidence="7">HP96H12</strain>
        <strain evidence="8">JHPT-D12</strain>
        <strain evidence="1">JHPT-G1</strain>
    </source>
</reference>
<evidence type="ECO:0000313" key="6">
    <source>
        <dbReference type="EMBL" id="QFX28728.1"/>
    </source>
</evidence>
<evidence type="ECO:0000313" key="2">
    <source>
        <dbReference type="EMBL" id="ARM61296.1"/>
    </source>
</evidence>
<dbReference type="EMBL" id="KY315549">
    <property type="protein sequence ID" value="QFX28728.1"/>
    <property type="molecule type" value="Genomic_DNA"/>
</dbReference>
<evidence type="ECO:0000313" key="1">
    <source>
        <dbReference type="EMBL" id="ARM10240.1"/>
    </source>
</evidence>
<dbReference type="EMBL" id="KY290183">
    <property type="protein sequence ID" value="QFV47776.1"/>
    <property type="molecule type" value="Genomic_DNA"/>
</dbReference>
<evidence type="ECO:0000313" key="8">
    <source>
        <dbReference type="EMBL" id="QFX53663.1"/>
    </source>
</evidence>
<organism evidence="2">
    <name type="scientific">Human betaherpesvirus 6</name>
    <dbReference type="NCBI Taxonomy" id="10368"/>
    <lineage>
        <taxon>Viruses</taxon>
        <taxon>Duplodnaviria</taxon>
        <taxon>Heunggongvirae</taxon>
        <taxon>Peploviricota</taxon>
        <taxon>Herviviricetes</taxon>
        <taxon>Herpesvirales</taxon>
        <taxon>Orthoherpesviridae</taxon>
        <taxon>Betaherpesvirinae</taxon>
        <taxon>Roseolovirus</taxon>
    </lineage>
</organism>
<name>A0A1W6J525_9BETA</name>
<dbReference type="EMBL" id="KY315555">
    <property type="protein sequence ID" value="QFX53663.1"/>
    <property type="molecule type" value="Genomic_DNA"/>
</dbReference>
<dbReference type="EMBL" id="KY315558">
    <property type="protein sequence ID" value="ARM10240.1"/>
    <property type="molecule type" value="Genomic_DNA"/>
</dbReference>
<dbReference type="EMBL" id="KY315552">
    <property type="protein sequence ID" value="QFX43672.1"/>
    <property type="molecule type" value="Genomic_DNA"/>
</dbReference>
<dbReference type="EMBL" id="KY290185">
    <property type="protein sequence ID" value="ARM61296.1"/>
    <property type="molecule type" value="Genomic_DNA"/>
</dbReference>
<evidence type="ECO:0000313" key="4">
    <source>
        <dbReference type="EMBL" id="QFV47776.1"/>
    </source>
</evidence>
<proteinExistence type="predicted"/>
<evidence type="ECO:0000313" key="5">
    <source>
        <dbReference type="EMBL" id="QFX16095.1"/>
    </source>
</evidence>
<protein>
    <submittedName>
        <fullName evidence="2">Uncharacterized protein</fullName>
    </submittedName>
</protein>